<dbReference type="GO" id="GO:1990904">
    <property type="term" value="C:ribonucleoprotein complex"/>
    <property type="evidence" value="ECO:0007669"/>
    <property type="project" value="UniProtKB-ARBA"/>
</dbReference>
<dbReference type="GO" id="GO:0046872">
    <property type="term" value="F:metal ion binding"/>
    <property type="evidence" value="ECO:0007669"/>
    <property type="project" value="UniProtKB-KW"/>
</dbReference>
<name>A0ABD2PC62_9CUCU</name>
<gene>
    <name evidence="5" type="ORF">HHI36_002986</name>
</gene>
<evidence type="ECO:0000256" key="1">
    <source>
        <dbReference type="ARBA" id="ARBA00022694"/>
    </source>
</evidence>
<dbReference type="GO" id="GO:1902555">
    <property type="term" value="C:endoribonuclease complex"/>
    <property type="evidence" value="ECO:0007669"/>
    <property type="project" value="UniProtKB-ARBA"/>
</dbReference>
<sequence length="85" mass="9627">MPPPKKCQGKEALQRINYLYQAANELMAINSANIHLSRACSNLMIQVSKKCVQRIDVDIKRKICKACKTILVPGISCKIRIKKKE</sequence>
<keyword evidence="3" id="KW-0862">Zinc</keyword>
<dbReference type="PANTHER" id="PTHR14742:SF0">
    <property type="entry name" value="RIBONUCLEASE P PROTEIN SUBUNIT P21"/>
    <property type="match status" value="1"/>
</dbReference>
<evidence type="ECO:0000256" key="4">
    <source>
        <dbReference type="ARBA" id="ARBA00038402"/>
    </source>
</evidence>
<organism evidence="5 6">
    <name type="scientific">Cryptolaemus montrouzieri</name>
    <dbReference type="NCBI Taxonomy" id="559131"/>
    <lineage>
        <taxon>Eukaryota</taxon>
        <taxon>Metazoa</taxon>
        <taxon>Ecdysozoa</taxon>
        <taxon>Arthropoda</taxon>
        <taxon>Hexapoda</taxon>
        <taxon>Insecta</taxon>
        <taxon>Pterygota</taxon>
        <taxon>Neoptera</taxon>
        <taxon>Endopterygota</taxon>
        <taxon>Coleoptera</taxon>
        <taxon>Polyphaga</taxon>
        <taxon>Cucujiformia</taxon>
        <taxon>Coccinelloidea</taxon>
        <taxon>Coccinellidae</taxon>
        <taxon>Scymninae</taxon>
        <taxon>Scymnini</taxon>
        <taxon>Cryptolaemus</taxon>
    </lineage>
</organism>
<accession>A0ABD2PC62</accession>
<evidence type="ECO:0000256" key="2">
    <source>
        <dbReference type="ARBA" id="ARBA00022723"/>
    </source>
</evidence>
<dbReference type="Gene3D" id="6.20.50.20">
    <property type="match status" value="1"/>
</dbReference>
<comment type="similarity">
    <text evidence="4">Belongs to the eukaryotic/archaeal RNase P protein component 4 family.</text>
</comment>
<protein>
    <submittedName>
        <fullName evidence="5">Uncharacterized protein</fullName>
    </submittedName>
</protein>
<evidence type="ECO:0000313" key="5">
    <source>
        <dbReference type="EMBL" id="KAL3288547.1"/>
    </source>
</evidence>
<dbReference type="EMBL" id="JABFTP020000185">
    <property type="protein sequence ID" value="KAL3288547.1"/>
    <property type="molecule type" value="Genomic_DNA"/>
</dbReference>
<evidence type="ECO:0000313" key="6">
    <source>
        <dbReference type="Proteomes" id="UP001516400"/>
    </source>
</evidence>
<evidence type="ECO:0000256" key="3">
    <source>
        <dbReference type="ARBA" id="ARBA00022833"/>
    </source>
</evidence>
<proteinExistence type="inferred from homology"/>
<dbReference type="InterPro" id="IPR007175">
    <property type="entry name" value="Rpr2/Snm1/Rpp21"/>
</dbReference>
<keyword evidence="6" id="KW-1185">Reference proteome</keyword>
<dbReference type="AlphaFoldDB" id="A0ABD2PC62"/>
<dbReference type="PANTHER" id="PTHR14742">
    <property type="entry name" value="RIBONUCLEASE P SUBUNIT P21"/>
    <property type="match status" value="1"/>
</dbReference>
<dbReference type="GO" id="GO:0008033">
    <property type="term" value="P:tRNA processing"/>
    <property type="evidence" value="ECO:0007669"/>
    <property type="project" value="UniProtKB-KW"/>
</dbReference>
<reference evidence="5 6" key="1">
    <citation type="journal article" date="2021" name="BMC Biol.">
        <title>Horizontally acquired antibacterial genes associated with adaptive radiation of ladybird beetles.</title>
        <authorList>
            <person name="Li H.S."/>
            <person name="Tang X.F."/>
            <person name="Huang Y.H."/>
            <person name="Xu Z.Y."/>
            <person name="Chen M.L."/>
            <person name="Du X.Y."/>
            <person name="Qiu B.Y."/>
            <person name="Chen P.T."/>
            <person name="Zhang W."/>
            <person name="Slipinski A."/>
            <person name="Escalona H.E."/>
            <person name="Waterhouse R.M."/>
            <person name="Zwick A."/>
            <person name="Pang H."/>
        </authorList>
    </citation>
    <scope>NUCLEOTIDE SEQUENCE [LARGE SCALE GENOMIC DNA]</scope>
    <source>
        <strain evidence="5">SYSU2018</strain>
    </source>
</reference>
<keyword evidence="2" id="KW-0479">Metal-binding</keyword>
<comment type="caution">
    <text evidence="5">The sequence shown here is derived from an EMBL/GenBank/DDBJ whole genome shotgun (WGS) entry which is preliminary data.</text>
</comment>
<dbReference type="Pfam" id="PF04032">
    <property type="entry name" value="Rpr2"/>
    <property type="match status" value="1"/>
</dbReference>
<dbReference type="Proteomes" id="UP001516400">
    <property type="component" value="Unassembled WGS sequence"/>
</dbReference>
<keyword evidence="1" id="KW-0819">tRNA processing</keyword>